<feature type="region of interest" description="Disordered" evidence="6">
    <location>
        <begin position="330"/>
        <end position="351"/>
    </location>
</feature>
<reference evidence="8 9" key="1">
    <citation type="journal article" date="2013" name="Biodegradation">
        <title>Quantitative proteomic analysis of ibuprofen-degrading Patulibacter sp. strain I11.</title>
        <authorList>
            <person name="Almeida B."/>
            <person name="Kjeldal H."/>
            <person name="Lolas I."/>
            <person name="Knudsen A.D."/>
            <person name="Carvalho G."/>
            <person name="Nielsen K.L."/>
            <person name="Barreto Crespo M.T."/>
            <person name="Stensballe A."/>
            <person name="Nielsen J.L."/>
        </authorList>
    </citation>
    <scope>NUCLEOTIDE SEQUENCE [LARGE SCALE GENOMIC DNA]</scope>
    <source>
        <strain evidence="8 9">I11</strain>
    </source>
</reference>
<dbReference type="GO" id="GO:0006518">
    <property type="term" value="P:peptide metabolic process"/>
    <property type="evidence" value="ECO:0007669"/>
    <property type="project" value="UniProtKB-ARBA"/>
</dbReference>
<feature type="domain" description="Mandelate racemase/muconate lactonizing enzyme C-terminal" evidence="7">
    <location>
        <begin position="144"/>
        <end position="237"/>
    </location>
</feature>
<comment type="similarity">
    <text evidence="2">Belongs to the mandelate racemase/muconate lactonizing enzyme family.</text>
</comment>
<evidence type="ECO:0000256" key="4">
    <source>
        <dbReference type="ARBA" id="ARBA00022842"/>
    </source>
</evidence>
<sequence length="367" mass="37475">MRITSIDVHGLRLTNADGAFALSGDRVLDGADSTLVRIATDAGIEGWGETCPLTGAYLPAFTGGIRAAIAELAPALLGADPRNLAEVTARLDGTLLGQAAAKAALDVACWDLLGRAAGLPAATLLGGIVRDDLPLYEAIPIGDPERTAARVAAALARGVRRFQLKVGGDPRRDVATVARVAEQAGDGALLIVDANGGWRLDDALIAARGLADLPVHLEQPCATLEACARVQRASGLPMIYDEVVVDAPSLVAAVRDGGASVVNLKLSKVGGLTRLRALRDLAAGLGVRVMVEDSWGGDVASAAIAHAAASAPAGALLATTFVNDATREHVAGHQPRSHAGRGSVPRGPGLGLDVSTDLLGAPLARYR</sequence>
<dbReference type="SMART" id="SM00922">
    <property type="entry name" value="MR_MLE"/>
    <property type="match status" value="1"/>
</dbReference>
<evidence type="ECO:0000256" key="5">
    <source>
        <dbReference type="ARBA" id="ARBA00023239"/>
    </source>
</evidence>
<dbReference type="Gene3D" id="3.30.390.10">
    <property type="entry name" value="Enolase-like, N-terminal domain"/>
    <property type="match status" value="1"/>
</dbReference>
<dbReference type="InterPro" id="IPR013341">
    <property type="entry name" value="Mandelate_racemase_N_dom"/>
</dbReference>
<evidence type="ECO:0000256" key="6">
    <source>
        <dbReference type="SAM" id="MobiDB-lite"/>
    </source>
</evidence>
<dbReference type="RefSeq" id="WP_007576453.1">
    <property type="nucleotide sequence ID" value="NZ_AGUD01000233.1"/>
</dbReference>
<dbReference type="GO" id="GO:0000287">
    <property type="term" value="F:magnesium ion binding"/>
    <property type="evidence" value="ECO:0007669"/>
    <property type="project" value="UniProtKB-ARBA"/>
</dbReference>
<dbReference type="Pfam" id="PF02746">
    <property type="entry name" value="MR_MLE_N"/>
    <property type="match status" value="1"/>
</dbReference>
<dbReference type="SUPFAM" id="SSF51604">
    <property type="entry name" value="Enolase C-terminal domain-like"/>
    <property type="match status" value="1"/>
</dbReference>
<organism evidence="8 9">
    <name type="scientific">Patulibacter medicamentivorans</name>
    <dbReference type="NCBI Taxonomy" id="1097667"/>
    <lineage>
        <taxon>Bacteria</taxon>
        <taxon>Bacillati</taxon>
        <taxon>Actinomycetota</taxon>
        <taxon>Thermoleophilia</taxon>
        <taxon>Solirubrobacterales</taxon>
        <taxon>Patulibacteraceae</taxon>
        <taxon>Patulibacter</taxon>
    </lineage>
</organism>
<dbReference type="SFLD" id="SFLDS00001">
    <property type="entry name" value="Enolase"/>
    <property type="match status" value="1"/>
</dbReference>
<evidence type="ECO:0000313" key="9">
    <source>
        <dbReference type="Proteomes" id="UP000005143"/>
    </source>
</evidence>
<dbReference type="Pfam" id="PF13378">
    <property type="entry name" value="MR_MLE_C"/>
    <property type="match status" value="1"/>
</dbReference>
<dbReference type="SFLD" id="SFLDG00180">
    <property type="entry name" value="muconate_cycloisomerase"/>
    <property type="match status" value="1"/>
</dbReference>
<evidence type="ECO:0000259" key="7">
    <source>
        <dbReference type="SMART" id="SM00922"/>
    </source>
</evidence>
<protein>
    <submittedName>
        <fullName evidence="8">Muconate lactonizing enzyme</fullName>
    </submittedName>
</protein>
<dbReference type="Proteomes" id="UP000005143">
    <property type="component" value="Unassembled WGS sequence"/>
</dbReference>
<dbReference type="InterPro" id="IPR029065">
    <property type="entry name" value="Enolase_C-like"/>
</dbReference>
<gene>
    <name evidence="8" type="ORF">PAI11_29050</name>
</gene>
<evidence type="ECO:0000256" key="2">
    <source>
        <dbReference type="ARBA" id="ARBA00008031"/>
    </source>
</evidence>
<evidence type="ECO:0000256" key="1">
    <source>
        <dbReference type="ARBA" id="ARBA00001946"/>
    </source>
</evidence>
<dbReference type="SUPFAM" id="SSF54826">
    <property type="entry name" value="Enolase N-terminal domain-like"/>
    <property type="match status" value="1"/>
</dbReference>
<dbReference type="PANTHER" id="PTHR48080:SF2">
    <property type="entry name" value="D-GALACTONATE DEHYDRATASE"/>
    <property type="match status" value="1"/>
</dbReference>
<evidence type="ECO:0000313" key="8">
    <source>
        <dbReference type="EMBL" id="EHN10240.1"/>
    </source>
</evidence>
<proteinExistence type="inferred from homology"/>
<dbReference type="GO" id="GO:0016854">
    <property type="term" value="F:racemase and epimerase activity"/>
    <property type="evidence" value="ECO:0007669"/>
    <property type="project" value="UniProtKB-ARBA"/>
</dbReference>
<comment type="cofactor">
    <cofactor evidence="1">
        <name>Mg(2+)</name>
        <dbReference type="ChEBI" id="CHEBI:18420"/>
    </cofactor>
</comment>
<dbReference type="InterPro" id="IPR029017">
    <property type="entry name" value="Enolase-like_N"/>
</dbReference>
<dbReference type="InterPro" id="IPR036849">
    <property type="entry name" value="Enolase-like_C_sf"/>
</dbReference>
<dbReference type="EMBL" id="AGUD01000233">
    <property type="protein sequence ID" value="EHN10240.1"/>
    <property type="molecule type" value="Genomic_DNA"/>
</dbReference>
<keyword evidence="9" id="KW-1185">Reference proteome</keyword>
<keyword evidence="3" id="KW-0479">Metal-binding</keyword>
<dbReference type="FunFam" id="3.30.390.10:FF:000009">
    <property type="entry name" value="Hydrophobic dipeptide epimerase"/>
    <property type="match status" value="1"/>
</dbReference>
<name>H0E7V0_9ACTN</name>
<dbReference type="Gene3D" id="3.20.20.120">
    <property type="entry name" value="Enolase-like C-terminal domain"/>
    <property type="match status" value="1"/>
</dbReference>
<dbReference type="InterPro" id="IPR013342">
    <property type="entry name" value="Mandelate_racemase_C"/>
</dbReference>
<dbReference type="PANTHER" id="PTHR48080">
    <property type="entry name" value="D-GALACTONATE DEHYDRATASE-RELATED"/>
    <property type="match status" value="1"/>
</dbReference>
<evidence type="ECO:0000256" key="3">
    <source>
        <dbReference type="ARBA" id="ARBA00022723"/>
    </source>
</evidence>
<keyword evidence="4" id="KW-0460">Magnesium</keyword>
<dbReference type="AlphaFoldDB" id="H0E7V0"/>
<keyword evidence="5" id="KW-0456">Lyase</keyword>
<comment type="caution">
    <text evidence="8">The sequence shown here is derived from an EMBL/GenBank/DDBJ whole genome shotgun (WGS) entry which is preliminary data.</text>
</comment>
<dbReference type="InterPro" id="IPR034593">
    <property type="entry name" value="DgoD-like"/>
</dbReference>
<dbReference type="OrthoDB" id="5241672at2"/>
<dbReference type="GO" id="GO:0016829">
    <property type="term" value="F:lyase activity"/>
    <property type="evidence" value="ECO:0007669"/>
    <property type="project" value="UniProtKB-KW"/>
</dbReference>
<accession>H0E7V0</accession>